<sequence length="751" mass="84970">MTDASPLIADICKFVSSRVVVFRSVFPLVFGPKRNLVCTVQRYGGNTARLARRSDEALGLRVIVARIAPSLLDLGRATTFGGEAEPYIGNRYPNNGGRNLSAERSKVTTVSCFVSRACFSYQTAVASGAMKYNCRGFPLLFMVEYHVIIRRAVGIGLRRPPAPDQLYWRVVEKCTRNWYLHCSCLTEWIGEEIRTDRNNGVLRADEEIVYGWKEHLKSNPVIPIKPHMIGRSGAGNVKKNIKAFDRVNVDLFTQNKRPCPQRSHIPFFVTPPSFGILEKSTQHPVLYHDTNPRALGTDNKLEGTSRRDMRSPEYSLFTVYSHFLNQTFNENSPHVWRAEISPKYAVYRKSFVPQWRNILEEELQQGFRRVPSHGDEFRFTNMTTVVKTTRFPPIRTGFHSRTRRGVVLDDAVGRWVLSVISRFPRPYIPGATPYSPRFTIIGSQDHDVTSRPNLSPPLTIHWNYWRTWLWNSVYGGSCQLAGAIITFGRDVWASGQRSQQRHRLGNKRTSSQQSTSLYAVHGKISTFESPAEALFICPALGNAAPIIDHLTIVCPNHVQFSQEGRDFTSTQQPLEKRRIFQYTHSASVAQGQAGRLVVGGSEIRAQASPERQIFSSNDDRQTSKGEDGVGLALSSVLNVLHKSDYSSRRAHVAEKTADGNTHEYRLSTVNKDRRAFYSCQTSRIAFSLGHVKYAPFQCRTGKYTEVKVSDWLREAIELILMPLPGYPMLLSAEANSWRVRCIPGGEWRTAF</sequence>
<feature type="region of interest" description="Disordered" evidence="1">
    <location>
        <begin position="287"/>
        <end position="307"/>
    </location>
</feature>
<protein>
    <submittedName>
        <fullName evidence="2">Uncharacterized protein</fullName>
    </submittedName>
</protein>
<proteinExistence type="predicted"/>
<evidence type="ECO:0000313" key="2">
    <source>
        <dbReference type="EMBL" id="KAJ8878611.1"/>
    </source>
</evidence>
<gene>
    <name evidence="2" type="ORF">PR048_019192</name>
</gene>
<accession>A0ABQ9H2T5</accession>
<dbReference type="Proteomes" id="UP001159363">
    <property type="component" value="Chromosome 6"/>
</dbReference>
<reference evidence="2 3" key="1">
    <citation type="submission" date="2023-02" db="EMBL/GenBank/DDBJ databases">
        <title>LHISI_Scaffold_Assembly.</title>
        <authorList>
            <person name="Stuart O.P."/>
            <person name="Cleave R."/>
            <person name="Magrath M.J.L."/>
            <person name="Mikheyev A.S."/>
        </authorList>
    </citation>
    <scope>NUCLEOTIDE SEQUENCE [LARGE SCALE GENOMIC DNA]</scope>
    <source>
        <strain evidence="2">Daus_M_001</strain>
        <tissue evidence="2">Leg muscle</tissue>
    </source>
</reference>
<comment type="caution">
    <text evidence="2">The sequence shown here is derived from an EMBL/GenBank/DDBJ whole genome shotgun (WGS) entry which is preliminary data.</text>
</comment>
<name>A0ABQ9H2T5_9NEOP</name>
<keyword evidence="3" id="KW-1185">Reference proteome</keyword>
<evidence type="ECO:0000313" key="3">
    <source>
        <dbReference type="Proteomes" id="UP001159363"/>
    </source>
</evidence>
<dbReference type="EMBL" id="JARBHB010000007">
    <property type="protein sequence ID" value="KAJ8878611.1"/>
    <property type="molecule type" value="Genomic_DNA"/>
</dbReference>
<organism evidence="2 3">
    <name type="scientific">Dryococelus australis</name>
    <dbReference type="NCBI Taxonomy" id="614101"/>
    <lineage>
        <taxon>Eukaryota</taxon>
        <taxon>Metazoa</taxon>
        <taxon>Ecdysozoa</taxon>
        <taxon>Arthropoda</taxon>
        <taxon>Hexapoda</taxon>
        <taxon>Insecta</taxon>
        <taxon>Pterygota</taxon>
        <taxon>Neoptera</taxon>
        <taxon>Polyneoptera</taxon>
        <taxon>Phasmatodea</taxon>
        <taxon>Verophasmatodea</taxon>
        <taxon>Anareolatae</taxon>
        <taxon>Phasmatidae</taxon>
        <taxon>Eurycanthinae</taxon>
        <taxon>Dryococelus</taxon>
    </lineage>
</organism>
<evidence type="ECO:0000256" key="1">
    <source>
        <dbReference type="SAM" id="MobiDB-lite"/>
    </source>
</evidence>